<comment type="caution">
    <text evidence="2">The sequence shown here is derived from an EMBL/GenBank/DDBJ whole genome shotgun (WGS) entry which is preliminary data.</text>
</comment>
<dbReference type="AlphaFoldDB" id="A0A4R1RGE4"/>
<dbReference type="InterPro" id="IPR013078">
    <property type="entry name" value="His_Pase_superF_clade-1"/>
</dbReference>
<dbReference type="PANTHER" id="PTHR47623">
    <property type="entry name" value="OS09G0287300 PROTEIN"/>
    <property type="match status" value="1"/>
</dbReference>
<name>A0A4R1RGE4_9FLAO</name>
<dbReference type="CDD" id="cd07040">
    <property type="entry name" value="HP"/>
    <property type="match status" value="1"/>
</dbReference>
<evidence type="ECO:0000313" key="2">
    <source>
        <dbReference type="EMBL" id="TCL65053.1"/>
    </source>
</evidence>
<dbReference type="OrthoDB" id="9810154at2"/>
<gene>
    <name evidence="2" type="ORF">EV196_106245</name>
</gene>
<dbReference type="PANTHER" id="PTHR47623:SF1">
    <property type="entry name" value="OS09G0287300 PROTEIN"/>
    <property type="match status" value="1"/>
</dbReference>
<dbReference type="Gene3D" id="3.40.50.1240">
    <property type="entry name" value="Phosphoglycerate mutase-like"/>
    <property type="match status" value="1"/>
</dbReference>
<feature type="binding site" evidence="1">
    <location>
        <position position="57"/>
    </location>
    <ligand>
        <name>substrate</name>
    </ligand>
</feature>
<keyword evidence="3" id="KW-1185">Reference proteome</keyword>
<dbReference type="SMART" id="SM00855">
    <property type="entry name" value="PGAM"/>
    <property type="match status" value="1"/>
</dbReference>
<dbReference type="Pfam" id="PF00300">
    <property type="entry name" value="His_Phos_1"/>
    <property type="match status" value="1"/>
</dbReference>
<organism evidence="2 3">
    <name type="scientific">Mariniflexile fucanivorans</name>
    <dbReference type="NCBI Taxonomy" id="264023"/>
    <lineage>
        <taxon>Bacteria</taxon>
        <taxon>Pseudomonadati</taxon>
        <taxon>Bacteroidota</taxon>
        <taxon>Flavobacteriia</taxon>
        <taxon>Flavobacteriales</taxon>
        <taxon>Flavobacteriaceae</taxon>
        <taxon>Mariniflexile</taxon>
    </lineage>
</organism>
<protein>
    <submittedName>
        <fullName evidence="2">Phosphohistidine phosphatase</fullName>
    </submittedName>
</protein>
<dbReference type="Proteomes" id="UP000295455">
    <property type="component" value="Unassembled WGS sequence"/>
</dbReference>
<evidence type="ECO:0000256" key="1">
    <source>
        <dbReference type="PIRSR" id="PIRSR613078-2"/>
    </source>
</evidence>
<reference evidence="2 3" key="1">
    <citation type="submission" date="2019-03" db="EMBL/GenBank/DDBJ databases">
        <title>Genomic Encyclopedia of Type Strains, Phase IV (KMG-IV): sequencing the most valuable type-strain genomes for metagenomic binning, comparative biology and taxonomic classification.</title>
        <authorList>
            <person name="Goeker M."/>
        </authorList>
    </citation>
    <scope>NUCLEOTIDE SEQUENCE [LARGE SCALE GENOMIC DNA]</scope>
    <source>
        <strain evidence="2 3">DSM 18792</strain>
    </source>
</reference>
<evidence type="ECO:0000313" key="3">
    <source>
        <dbReference type="Proteomes" id="UP000295455"/>
    </source>
</evidence>
<accession>A0A4R1RGE4</accession>
<dbReference type="InterPro" id="IPR029033">
    <property type="entry name" value="His_PPase_superfam"/>
</dbReference>
<dbReference type="SUPFAM" id="SSF53254">
    <property type="entry name" value="Phosphoglycerate mutase-like"/>
    <property type="match status" value="1"/>
</dbReference>
<dbReference type="EMBL" id="SLUP01000006">
    <property type="protein sequence ID" value="TCL65053.1"/>
    <property type="molecule type" value="Genomic_DNA"/>
</dbReference>
<proteinExistence type="predicted"/>
<sequence>MKKLLLVRHAKSSWEHNVIDHERPLNDRGVSDAQTVSNRLKNDHLKIDLILCSDSVRTTSTAKTFISNLDLDKNILVFNHDLYDFSGSNLIQVIKACNNKVNNLMVFGHNHAITAFVNTFGDSHIENVPTCGVVQIEFNINSWEDLNKGKTVSTLFPRDLR</sequence>
<dbReference type="RefSeq" id="WP_132218323.1">
    <property type="nucleotide sequence ID" value="NZ_OX156936.1"/>
</dbReference>